<proteinExistence type="predicted"/>
<protein>
    <submittedName>
        <fullName evidence="1">Uncharacterized protein</fullName>
    </submittedName>
</protein>
<sequence>MVSKDMKQDAFLLLTLFLAGCCTSCAVCIKSGKLKQPEALGISAELKSKIIFHVARAGSRFQVGFAHTTGINSAYKFAQRFAKERDEVHGTRKEQDV</sequence>
<dbReference type="AlphaFoldDB" id="A0A8X8WHM3"/>
<dbReference type="PROSITE" id="PS51257">
    <property type="entry name" value="PROKAR_LIPOPROTEIN"/>
    <property type="match status" value="1"/>
</dbReference>
<comment type="caution">
    <text evidence="1">The sequence shown here is derived from an EMBL/GenBank/DDBJ whole genome shotgun (WGS) entry which is preliminary data.</text>
</comment>
<reference evidence="1" key="1">
    <citation type="submission" date="2018-01" db="EMBL/GenBank/DDBJ databases">
        <authorList>
            <person name="Mao J.F."/>
        </authorList>
    </citation>
    <scope>NUCLEOTIDE SEQUENCE</scope>
    <source>
        <strain evidence="1">Huo1</strain>
        <tissue evidence="1">Leaf</tissue>
    </source>
</reference>
<gene>
    <name evidence="1" type="ORF">SASPL_145395</name>
</gene>
<dbReference type="Proteomes" id="UP000298416">
    <property type="component" value="Unassembled WGS sequence"/>
</dbReference>
<evidence type="ECO:0000313" key="2">
    <source>
        <dbReference type="Proteomes" id="UP000298416"/>
    </source>
</evidence>
<keyword evidence="2" id="KW-1185">Reference proteome</keyword>
<accession>A0A8X8WHM3</accession>
<dbReference type="EMBL" id="PNBA02000017">
    <property type="protein sequence ID" value="KAG6394805.1"/>
    <property type="molecule type" value="Genomic_DNA"/>
</dbReference>
<name>A0A8X8WHM3_SALSN</name>
<organism evidence="1">
    <name type="scientific">Salvia splendens</name>
    <name type="common">Scarlet sage</name>
    <dbReference type="NCBI Taxonomy" id="180675"/>
    <lineage>
        <taxon>Eukaryota</taxon>
        <taxon>Viridiplantae</taxon>
        <taxon>Streptophyta</taxon>
        <taxon>Embryophyta</taxon>
        <taxon>Tracheophyta</taxon>
        <taxon>Spermatophyta</taxon>
        <taxon>Magnoliopsida</taxon>
        <taxon>eudicotyledons</taxon>
        <taxon>Gunneridae</taxon>
        <taxon>Pentapetalae</taxon>
        <taxon>asterids</taxon>
        <taxon>lamiids</taxon>
        <taxon>Lamiales</taxon>
        <taxon>Lamiaceae</taxon>
        <taxon>Nepetoideae</taxon>
        <taxon>Mentheae</taxon>
        <taxon>Salviinae</taxon>
        <taxon>Salvia</taxon>
        <taxon>Salvia subgen. Calosphace</taxon>
        <taxon>core Calosphace</taxon>
    </lineage>
</organism>
<evidence type="ECO:0000313" key="1">
    <source>
        <dbReference type="EMBL" id="KAG6394805.1"/>
    </source>
</evidence>
<reference evidence="1" key="2">
    <citation type="submission" date="2020-08" db="EMBL/GenBank/DDBJ databases">
        <title>Plant Genome Project.</title>
        <authorList>
            <person name="Zhang R.-G."/>
        </authorList>
    </citation>
    <scope>NUCLEOTIDE SEQUENCE</scope>
    <source>
        <strain evidence="1">Huo1</strain>
        <tissue evidence="1">Leaf</tissue>
    </source>
</reference>